<dbReference type="PANTHER" id="PTHR42944">
    <property type="entry name" value="ADENINE DNA GLYCOSYLASE"/>
    <property type="match status" value="1"/>
</dbReference>
<evidence type="ECO:0000313" key="14">
    <source>
        <dbReference type="EMBL" id="APT91358.1"/>
    </source>
</evidence>
<dbReference type="InterPro" id="IPR011257">
    <property type="entry name" value="DNA_glycosylase"/>
</dbReference>
<dbReference type="SMART" id="SM00478">
    <property type="entry name" value="ENDO3c"/>
    <property type="match status" value="1"/>
</dbReference>
<dbReference type="GO" id="GO:0046872">
    <property type="term" value="F:metal ion binding"/>
    <property type="evidence" value="ECO:0007669"/>
    <property type="project" value="UniProtKB-KW"/>
</dbReference>
<evidence type="ECO:0000256" key="1">
    <source>
        <dbReference type="ARBA" id="ARBA00000843"/>
    </source>
</evidence>
<accession>A0A1L7CZS9</accession>
<dbReference type="InterPro" id="IPR003265">
    <property type="entry name" value="HhH-GPD_domain"/>
</dbReference>
<protein>
    <recommendedName>
        <fullName evidence="5">Adenine DNA glycosylase</fullName>
        <ecNumber evidence="4">3.2.2.31</ecNumber>
    </recommendedName>
</protein>
<sequence>MPAAALLAWFDAHARDLPWRRPGTTAWGILVSEVMSQQTPVARVAPRWSEWLARWPAPADLAAAGADEVLRAWGGLGYPRRALRLRAAAAAIVAEHGGAVPADPAALRALPGVGDYTAAAVAAFAFGAAVPVVDVNVRRVLRRHRQGRPLPGAHRAADAPAVAALLPARDAARFSAALMELGAVVCVARGPDCARCPVAAGCRWRAAGRPGPSAAEAAAARRRVQRFEGTDRQVRGKLLKVLREADAPVAQEVLDAVWDDPVQRARALDSLLADGLAEQDRRGRFRLPR</sequence>
<dbReference type="KEGG" id="csph:CSPHI_10515"/>
<comment type="catalytic activity">
    <reaction evidence="1">
        <text>Hydrolyzes free adenine bases from 7,8-dihydro-8-oxoguanine:adenine mismatched double-stranded DNA, leaving an apurinic site.</text>
        <dbReference type="EC" id="3.2.2.31"/>
    </reaction>
</comment>
<evidence type="ECO:0000256" key="10">
    <source>
        <dbReference type="ARBA" id="ARBA00023014"/>
    </source>
</evidence>
<dbReference type="Gene3D" id="1.10.340.30">
    <property type="entry name" value="Hypothetical protein, domain 2"/>
    <property type="match status" value="1"/>
</dbReference>
<dbReference type="EC" id="3.2.2.31" evidence="4"/>
<keyword evidence="8" id="KW-0378">Hydrolase</keyword>
<keyword evidence="12" id="KW-0326">Glycosidase</keyword>
<evidence type="ECO:0000256" key="11">
    <source>
        <dbReference type="ARBA" id="ARBA00023204"/>
    </source>
</evidence>
<dbReference type="InterPro" id="IPR000445">
    <property type="entry name" value="HhH_motif"/>
</dbReference>
<comment type="cofactor">
    <cofactor evidence="2">
        <name>[4Fe-4S] cluster</name>
        <dbReference type="ChEBI" id="CHEBI:49883"/>
    </cofactor>
</comment>
<feature type="domain" description="HhH-GPD" evidence="13">
    <location>
        <begin position="35"/>
        <end position="184"/>
    </location>
</feature>
<dbReference type="Gene3D" id="1.10.1670.10">
    <property type="entry name" value="Helix-hairpin-Helix base-excision DNA repair enzymes (C-terminal)"/>
    <property type="match status" value="1"/>
</dbReference>
<dbReference type="Pfam" id="PF00730">
    <property type="entry name" value="HhH-GPD"/>
    <property type="match status" value="1"/>
</dbReference>
<evidence type="ECO:0000256" key="5">
    <source>
        <dbReference type="ARBA" id="ARBA00022023"/>
    </source>
</evidence>
<dbReference type="GO" id="GO:0051536">
    <property type="term" value="F:iron-sulfur cluster binding"/>
    <property type="evidence" value="ECO:0007669"/>
    <property type="project" value="UniProtKB-KW"/>
</dbReference>
<dbReference type="STRING" id="1437874.CSPHI_10515"/>
<evidence type="ECO:0000256" key="12">
    <source>
        <dbReference type="ARBA" id="ARBA00023295"/>
    </source>
</evidence>
<evidence type="ECO:0000256" key="8">
    <source>
        <dbReference type="ARBA" id="ARBA00022801"/>
    </source>
</evidence>
<dbReference type="GO" id="GO:0006298">
    <property type="term" value="P:mismatch repair"/>
    <property type="evidence" value="ECO:0007669"/>
    <property type="project" value="TreeGrafter"/>
</dbReference>
<evidence type="ECO:0000256" key="6">
    <source>
        <dbReference type="ARBA" id="ARBA00022723"/>
    </source>
</evidence>
<dbReference type="OrthoDB" id="9802365at2"/>
<keyword evidence="15" id="KW-1185">Reference proteome</keyword>
<evidence type="ECO:0000256" key="9">
    <source>
        <dbReference type="ARBA" id="ARBA00023004"/>
    </source>
</evidence>
<evidence type="ECO:0000313" key="15">
    <source>
        <dbReference type="Proteomes" id="UP000185469"/>
    </source>
</evidence>
<dbReference type="SUPFAM" id="SSF48150">
    <property type="entry name" value="DNA-glycosylase"/>
    <property type="match status" value="1"/>
</dbReference>
<dbReference type="GO" id="GO:0034039">
    <property type="term" value="F:8-oxo-7,8-dihydroguanine DNA N-glycosylase activity"/>
    <property type="evidence" value="ECO:0007669"/>
    <property type="project" value="TreeGrafter"/>
</dbReference>
<evidence type="ECO:0000259" key="13">
    <source>
        <dbReference type="SMART" id="SM00478"/>
    </source>
</evidence>
<dbReference type="AlphaFoldDB" id="A0A1L7CZS9"/>
<keyword evidence="11" id="KW-0234">DNA repair</keyword>
<organism evidence="14 15">
    <name type="scientific">Corynebacterium sphenisci DSM 44792</name>
    <dbReference type="NCBI Taxonomy" id="1437874"/>
    <lineage>
        <taxon>Bacteria</taxon>
        <taxon>Bacillati</taxon>
        <taxon>Actinomycetota</taxon>
        <taxon>Actinomycetes</taxon>
        <taxon>Mycobacteriales</taxon>
        <taxon>Corynebacteriaceae</taxon>
        <taxon>Corynebacterium</taxon>
    </lineage>
</organism>
<evidence type="ECO:0000256" key="3">
    <source>
        <dbReference type="ARBA" id="ARBA00008343"/>
    </source>
</evidence>
<dbReference type="EMBL" id="CP009248">
    <property type="protein sequence ID" value="APT91358.1"/>
    <property type="molecule type" value="Genomic_DNA"/>
</dbReference>
<dbReference type="GO" id="GO:0035485">
    <property type="term" value="F:adenine/guanine mispair binding"/>
    <property type="evidence" value="ECO:0007669"/>
    <property type="project" value="TreeGrafter"/>
</dbReference>
<reference evidence="14 15" key="1">
    <citation type="submission" date="2014-08" db="EMBL/GenBank/DDBJ databases">
        <title>Complete genome sequence of Corynebacterium sphenisci CECT 5990(T) (=DSM 44792(T)), isolated from healthy wild penguins.</title>
        <authorList>
            <person name="Ruckert C."/>
            <person name="Albersmeier A."/>
            <person name="Winkler A."/>
            <person name="Kalinowski J."/>
        </authorList>
    </citation>
    <scope>NUCLEOTIDE SEQUENCE [LARGE SCALE GENOMIC DNA]</scope>
    <source>
        <strain evidence="14 15">DSM 44792</strain>
    </source>
</reference>
<dbReference type="InterPro" id="IPR023170">
    <property type="entry name" value="HhH_base_excis_C"/>
</dbReference>
<dbReference type="PANTHER" id="PTHR42944:SF1">
    <property type="entry name" value="ADENINE DNA GLYCOSYLASE"/>
    <property type="match status" value="1"/>
</dbReference>
<dbReference type="Proteomes" id="UP000185469">
    <property type="component" value="Chromosome"/>
</dbReference>
<dbReference type="PROSITE" id="PS01155">
    <property type="entry name" value="ENDONUCLEASE_III_2"/>
    <property type="match status" value="1"/>
</dbReference>
<dbReference type="GO" id="GO:0006284">
    <property type="term" value="P:base-excision repair"/>
    <property type="evidence" value="ECO:0007669"/>
    <property type="project" value="InterPro"/>
</dbReference>
<name>A0A1L7CZS9_9CORY</name>
<dbReference type="Pfam" id="PF00633">
    <property type="entry name" value="HHH"/>
    <property type="match status" value="1"/>
</dbReference>
<dbReference type="InterPro" id="IPR044298">
    <property type="entry name" value="MIG/MutY"/>
</dbReference>
<comment type="similarity">
    <text evidence="3">Belongs to the Nth/MutY family.</text>
</comment>
<dbReference type="RefSeq" id="WP_075694019.1">
    <property type="nucleotide sequence ID" value="NZ_CP009248.1"/>
</dbReference>
<dbReference type="CDD" id="cd00056">
    <property type="entry name" value="ENDO3c"/>
    <property type="match status" value="1"/>
</dbReference>
<evidence type="ECO:0000256" key="7">
    <source>
        <dbReference type="ARBA" id="ARBA00022763"/>
    </source>
</evidence>
<dbReference type="InterPro" id="IPR004036">
    <property type="entry name" value="Endonuclease-III-like_CS2"/>
</dbReference>
<keyword evidence="6" id="KW-0479">Metal-binding</keyword>
<keyword evidence="9" id="KW-0408">Iron</keyword>
<gene>
    <name evidence="14" type="ORF">CSPHI_10515</name>
</gene>
<dbReference type="GO" id="GO:0032357">
    <property type="term" value="F:oxidized purine DNA binding"/>
    <property type="evidence" value="ECO:0007669"/>
    <property type="project" value="TreeGrafter"/>
</dbReference>
<keyword evidence="10" id="KW-0411">Iron-sulfur</keyword>
<proteinExistence type="inferred from homology"/>
<evidence type="ECO:0000256" key="4">
    <source>
        <dbReference type="ARBA" id="ARBA00012045"/>
    </source>
</evidence>
<evidence type="ECO:0000256" key="2">
    <source>
        <dbReference type="ARBA" id="ARBA00001966"/>
    </source>
</evidence>
<keyword evidence="7" id="KW-0227">DNA damage</keyword>
<dbReference type="GO" id="GO:0000701">
    <property type="term" value="F:purine-specific mismatch base pair DNA N-glycosylase activity"/>
    <property type="evidence" value="ECO:0007669"/>
    <property type="project" value="UniProtKB-EC"/>
</dbReference>